<feature type="transmembrane region" description="Helical" evidence="1">
    <location>
        <begin position="261"/>
        <end position="281"/>
    </location>
</feature>
<protein>
    <recommendedName>
        <fullName evidence="4">YfhO family protein</fullName>
    </recommendedName>
</protein>
<keyword evidence="3" id="KW-1185">Reference proteome</keyword>
<dbReference type="EMBL" id="BAABFX010000009">
    <property type="protein sequence ID" value="GAA4388494.1"/>
    <property type="molecule type" value="Genomic_DNA"/>
</dbReference>
<feature type="transmembrane region" description="Helical" evidence="1">
    <location>
        <begin position="111"/>
        <end position="141"/>
    </location>
</feature>
<comment type="caution">
    <text evidence="2">The sequence shown here is derived from an EMBL/GenBank/DDBJ whole genome shotgun (WGS) entry which is preliminary data.</text>
</comment>
<sequence length="571" mass="58632">MRVRQPATVVPYAVAALVSFIVLGPALGREVVLAYDLAWSPDPRFTPFSLGSDGSVPRAVPSDAVAIALGHVLGAGPAQGLVLFATLVLAGVGAARLAALLAPDLALGPRLVAVIAAIWNPFVLERLVIGHWTVLLAYAAVPHLLVSCAKVRRDLRPAWSPAVGVAACGVGGANALVIAALAVLVVLAVPRARWQALAYAAGATVGVSLVWALPALVSGVVSAPAGVAAFAARADTPLGVLASVATGGGLWNPATHPVERSSVLVAAGALLLVLASVAAGVRAARDEALLALAAPAVLGLVLAWLSALDPFGLWSAVVLQLPGGGILRDAHKLIAPWVVLTAAGMAVLARDVMRVRGAGPVLVVVLAALPCTLLPSLTWGVGGRVSAVEVPTDLRSVTAELSAAGEGTVGLLPWSQYRRYDWNERRVSLTLIPRMVDHPVLFDDSLPLQDLSVPGENPAARRVTERIGQGVDPVQALAAEGVRWVVIEKRSGLSAAAAVDVADLPTGSSVVRDGPSVTVVELSSVEGRAAGLSRIGLIGWVATCLTWLTAAACLTRGSYLSRRDRLVRSRS</sequence>
<proteinExistence type="predicted"/>
<feature type="transmembrane region" description="Helical" evidence="1">
    <location>
        <begin position="361"/>
        <end position="381"/>
    </location>
</feature>
<feature type="transmembrane region" description="Helical" evidence="1">
    <location>
        <begin position="537"/>
        <end position="560"/>
    </location>
</feature>
<feature type="transmembrane region" description="Helical" evidence="1">
    <location>
        <begin position="288"/>
        <end position="313"/>
    </location>
</feature>
<evidence type="ECO:0008006" key="4">
    <source>
        <dbReference type="Google" id="ProtNLM"/>
    </source>
</evidence>
<organism evidence="2 3">
    <name type="scientific">Ornithinibacter aureus</name>
    <dbReference type="NCBI Taxonomy" id="622664"/>
    <lineage>
        <taxon>Bacteria</taxon>
        <taxon>Bacillati</taxon>
        <taxon>Actinomycetota</taxon>
        <taxon>Actinomycetes</taxon>
        <taxon>Micrococcales</taxon>
        <taxon>Intrasporangiaceae</taxon>
        <taxon>Ornithinibacter</taxon>
    </lineage>
</organism>
<gene>
    <name evidence="2" type="ORF">GCM10023153_03790</name>
</gene>
<evidence type="ECO:0000256" key="1">
    <source>
        <dbReference type="SAM" id="Phobius"/>
    </source>
</evidence>
<keyword evidence="1" id="KW-1133">Transmembrane helix</keyword>
<dbReference type="RefSeq" id="WP_159899051.1">
    <property type="nucleotide sequence ID" value="NZ_BAABFX010000009.1"/>
</dbReference>
<reference evidence="3" key="1">
    <citation type="journal article" date="2019" name="Int. J. Syst. Evol. Microbiol.">
        <title>The Global Catalogue of Microorganisms (GCM) 10K type strain sequencing project: providing services to taxonomists for standard genome sequencing and annotation.</title>
        <authorList>
            <consortium name="The Broad Institute Genomics Platform"/>
            <consortium name="The Broad Institute Genome Sequencing Center for Infectious Disease"/>
            <person name="Wu L."/>
            <person name="Ma J."/>
        </authorList>
    </citation>
    <scope>NUCLEOTIDE SEQUENCE [LARGE SCALE GENOMIC DNA]</scope>
    <source>
        <strain evidence="3">JCM 17738</strain>
    </source>
</reference>
<feature type="transmembrane region" description="Helical" evidence="1">
    <location>
        <begin position="196"/>
        <end position="217"/>
    </location>
</feature>
<dbReference type="Proteomes" id="UP001500390">
    <property type="component" value="Unassembled WGS sequence"/>
</dbReference>
<keyword evidence="1" id="KW-0472">Membrane</keyword>
<keyword evidence="1" id="KW-0812">Transmembrane</keyword>
<evidence type="ECO:0000313" key="2">
    <source>
        <dbReference type="EMBL" id="GAA4388494.1"/>
    </source>
</evidence>
<feature type="transmembrane region" description="Helical" evidence="1">
    <location>
        <begin position="161"/>
        <end position="189"/>
    </location>
</feature>
<name>A0ABP8JBZ9_9MICO</name>
<accession>A0ABP8JBZ9</accession>
<evidence type="ECO:0000313" key="3">
    <source>
        <dbReference type="Proteomes" id="UP001500390"/>
    </source>
</evidence>
<feature type="transmembrane region" description="Helical" evidence="1">
    <location>
        <begin position="333"/>
        <end position="349"/>
    </location>
</feature>